<dbReference type="AlphaFoldDB" id="Q06HE1"/>
<evidence type="ECO:0000313" key="1">
    <source>
        <dbReference type="EMBL" id="ABI95981.1"/>
    </source>
</evidence>
<proteinExistence type="predicted"/>
<protein>
    <submittedName>
        <fullName evidence="1">Uncharacterized protein</fullName>
    </submittedName>
</protein>
<sequence>MAHYDAVFKGWVHFIGLLGPRGGLGNLHFQSHPLVGNDMGSFPLEGSDSGSFYFYLELGGLLNVQILHR</sequence>
<accession>Q06HE1</accession>
<name>Q06HE1_COXBE</name>
<reference evidence="1" key="1">
    <citation type="submission" date="2006-08" db="EMBL/GenBank/DDBJ databases">
        <title>Use of IS1111 Insertion Sequences for Differentiation of Coxiella burnetii Isolates.</title>
        <authorList>
            <person name="Denison A.M."/>
            <person name="Thompson H.A."/>
            <person name="Massung R.F."/>
        </authorList>
    </citation>
    <scope>NUCLEOTIDE SEQUENCE</scope>
    <source>
        <strain evidence="1">WAV</strain>
    </source>
</reference>
<organism evidence="1">
    <name type="scientific">Coxiella burnetii</name>
    <dbReference type="NCBI Taxonomy" id="777"/>
    <lineage>
        <taxon>Bacteria</taxon>
        <taxon>Pseudomonadati</taxon>
        <taxon>Pseudomonadota</taxon>
        <taxon>Gammaproteobacteria</taxon>
        <taxon>Legionellales</taxon>
        <taxon>Coxiellaceae</taxon>
        <taxon>Coxiella</taxon>
    </lineage>
</organism>
<dbReference type="EMBL" id="DQ882623">
    <property type="protein sequence ID" value="ABI95981.1"/>
    <property type="molecule type" value="Genomic_DNA"/>
</dbReference>